<gene>
    <name evidence="2" type="ORF">HNP73_003084</name>
</gene>
<organism evidence="2 3">
    <name type="scientific">Amaricoccus macauensis</name>
    <dbReference type="NCBI Taxonomy" id="57001"/>
    <lineage>
        <taxon>Bacteria</taxon>
        <taxon>Pseudomonadati</taxon>
        <taxon>Pseudomonadota</taxon>
        <taxon>Alphaproteobacteria</taxon>
        <taxon>Rhodobacterales</taxon>
        <taxon>Paracoccaceae</taxon>
        <taxon>Amaricoccus</taxon>
    </lineage>
</organism>
<keyword evidence="1" id="KW-1133">Transmembrane helix</keyword>
<dbReference type="InterPro" id="IPR009781">
    <property type="entry name" value="DUF1345"/>
</dbReference>
<proteinExistence type="predicted"/>
<dbReference type="AlphaFoldDB" id="A0A840SMC3"/>
<reference evidence="2 3" key="1">
    <citation type="submission" date="2020-08" db="EMBL/GenBank/DDBJ databases">
        <title>Genomic Encyclopedia of Type Strains, Phase IV (KMG-IV): sequencing the most valuable type-strain genomes for metagenomic binning, comparative biology and taxonomic classification.</title>
        <authorList>
            <person name="Goeker M."/>
        </authorList>
    </citation>
    <scope>NUCLEOTIDE SEQUENCE [LARGE SCALE GENOMIC DNA]</scope>
    <source>
        <strain evidence="2 3">DSM 101730</strain>
    </source>
</reference>
<name>A0A840SMC3_9RHOB</name>
<feature type="transmembrane region" description="Helical" evidence="1">
    <location>
        <begin position="103"/>
        <end position="125"/>
    </location>
</feature>
<evidence type="ECO:0000313" key="3">
    <source>
        <dbReference type="Proteomes" id="UP000549457"/>
    </source>
</evidence>
<keyword evidence="3" id="KW-1185">Reference proteome</keyword>
<feature type="transmembrane region" description="Helical" evidence="1">
    <location>
        <begin position="34"/>
        <end position="52"/>
    </location>
</feature>
<feature type="transmembrane region" description="Helical" evidence="1">
    <location>
        <begin position="72"/>
        <end position="91"/>
    </location>
</feature>
<evidence type="ECO:0000313" key="2">
    <source>
        <dbReference type="EMBL" id="MBB5223137.1"/>
    </source>
</evidence>
<dbReference type="Pfam" id="PF07077">
    <property type="entry name" value="DUF1345"/>
    <property type="match status" value="1"/>
</dbReference>
<accession>A0A840SMC3</accession>
<protein>
    <submittedName>
        <fullName evidence="2">Putative membrane protein</fullName>
    </submittedName>
</protein>
<keyword evidence="1" id="KW-0812">Transmembrane</keyword>
<evidence type="ECO:0000256" key="1">
    <source>
        <dbReference type="SAM" id="Phobius"/>
    </source>
</evidence>
<comment type="caution">
    <text evidence="2">The sequence shown here is derived from an EMBL/GenBank/DDBJ whole genome shotgun (WGS) entry which is preliminary data.</text>
</comment>
<dbReference type="EMBL" id="JACHFM010000003">
    <property type="protein sequence ID" value="MBB5223137.1"/>
    <property type="molecule type" value="Genomic_DNA"/>
</dbReference>
<sequence>MNKRHGRFHLALAAGVLAFILAAAAPRWEVRFLVAGNVFFLCYIVLTFSFVVRSSDEHLKRAAAAADEGLPIIIVVAGTAVVVSLGAVAILLNASDATTGETILALVAIPLGWITVHTIAAFHYANIYYAPRGK</sequence>
<dbReference type="Proteomes" id="UP000549457">
    <property type="component" value="Unassembled WGS sequence"/>
</dbReference>
<dbReference type="RefSeq" id="WP_184151466.1">
    <property type="nucleotide sequence ID" value="NZ_JACHFM010000003.1"/>
</dbReference>
<keyword evidence="1" id="KW-0472">Membrane</keyword>